<accession>A0A401FWM4</accession>
<evidence type="ECO:0000313" key="1">
    <source>
        <dbReference type="EMBL" id="GBC61377.1"/>
    </source>
</evidence>
<dbReference type="Proteomes" id="UP000288096">
    <property type="component" value="Unassembled WGS sequence"/>
</dbReference>
<keyword evidence="1" id="KW-0067">ATP-binding</keyword>
<sequence>MHRGRVILDVRDKEKGRLKVDDLLVRFYEVQGEAFSSDRMLLA</sequence>
<evidence type="ECO:0000313" key="2">
    <source>
        <dbReference type="Proteomes" id="UP000288096"/>
    </source>
</evidence>
<organism evidence="1 2">
    <name type="scientific">Desulfonema ishimotonii</name>
    <dbReference type="NCBI Taxonomy" id="45657"/>
    <lineage>
        <taxon>Bacteria</taxon>
        <taxon>Pseudomonadati</taxon>
        <taxon>Thermodesulfobacteriota</taxon>
        <taxon>Desulfobacteria</taxon>
        <taxon>Desulfobacterales</taxon>
        <taxon>Desulfococcaceae</taxon>
        <taxon>Desulfonema</taxon>
    </lineage>
</organism>
<reference evidence="2" key="1">
    <citation type="submission" date="2017-11" db="EMBL/GenBank/DDBJ databases">
        <authorList>
            <person name="Watanabe M."/>
            <person name="Kojima H."/>
        </authorList>
    </citation>
    <scope>NUCLEOTIDE SEQUENCE [LARGE SCALE GENOMIC DNA]</scope>
    <source>
        <strain evidence="2">Tokyo 01</strain>
    </source>
</reference>
<gene>
    <name evidence="1" type="ORF">DENIS_2337</name>
</gene>
<name>A0A401FWM4_9BACT</name>
<dbReference type="GO" id="GO:0005524">
    <property type="term" value="F:ATP binding"/>
    <property type="evidence" value="ECO:0007669"/>
    <property type="project" value="UniProtKB-KW"/>
</dbReference>
<proteinExistence type="predicted"/>
<reference evidence="2" key="2">
    <citation type="submission" date="2019-01" db="EMBL/GenBank/DDBJ databases">
        <title>Genome sequence of Desulfonema ishimotonii strain Tokyo 01.</title>
        <authorList>
            <person name="Fukui M."/>
        </authorList>
    </citation>
    <scope>NUCLEOTIDE SEQUENCE [LARGE SCALE GENOMIC DNA]</scope>
    <source>
        <strain evidence="2">Tokyo 01</strain>
    </source>
</reference>
<protein>
    <submittedName>
        <fullName evidence="1">ABC transporter ATP-binding protein</fullName>
    </submittedName>
</protein>
<keyword evidence="2" id="KW-1185">Reference proteome</keyword>
<comment type="caution">
    <text evidence="1">The sequence shown here is derived from an EMBL/GenBank/DDBJ whole genome shotgun (WGS) entry which is preliminary data.</text>
</comment>
<dbReference type="EMBL" id="BEXT01000001">
    <property type="protein sequence ID" value="GBC61377.1"/>
    <property type="molecule type" value="Genomic_DNA"/>
</dbReference>
<keyword evidence="1" id="KW-0547">Nucleotide-binding</keyword>
<dbReference type="AlphaFoldDB" id="A0A401FWM4"/>